<dbReference type="RefSeq" id="WP_064121139.1">
    <property type="nucleotide sequence ID" value="NZ_CP015243.1"/>
</dbReference>
<evidence type="ECO:0000256" key="4">
    <source>
        <dbReference type="ARBA" id="ARBA00023163"/>
    </source>
</evidence>
<dbReference type="SUPFAM" id="SSF53850">
    <property type="entry name" value="Periplasmic binding protein-like II"/>
    <property type="match status" value="1"/>
</dbReference>
<feature type="domain" description="HTH lysR-type" evidence="5">
    <location>
        <begin position="5"/>
        <end position="62"/>
    </location>
</feature>
<reference evidence="6 7" key="1">
    <citation type="submission" date="2016-04" db="EMBL/GenBank/DDBJ databases">
        <title>Complete Genome Sequence of Halotalea alkalilenta IHB B 13600.</title>
        <authorList>
            <person name="Swarnkar M.K."/>
            <person name="Sharma A."/>
            <person name="Kaushal K."/>
            <person name="Soni R."/>
            <person name="Rana S."/>
            <person name="Singh A.K."/>
            <person name="Gulati A."/>
        </authorList>
    </citation>
    <scope>NUCLEOTIDE SEQUENCE [LARGE SCALE GENOMIC DNA]</scope>
    <source>
        <strain evidence="6 7">IHB B 13600</strain>
    </source>
</reference>
<evidence type="ECO:0000259" key="5">
    <source>
        <dbReference type="PROSITE" id="PS50931"/>
    </source>
</evidence>
<proteinExistence type="inferred from homology"/>
<dbReference type="PANTHER" id="PTHR30537:SF79">
    <property type="entry name" value="TRANSCRIPTIONAL REGULATOR-RELATED"/>
    <property type="match status" value="1"/>
</dbReference>
<evidence type="ECO:0000313" key="7">
    <source>
        <dbReference type="Proteomes" id="UP000077875"/>
    </source>
</evidence>
<name>A0A172YAV6_9GAMM</name>
<organism evidence="6 7">
    <name type="scientific">Halotalea alkalilenta</name>
    <dbReference type="NCBI Taxonomy" id="376489"/>
    <lineage>
        <taxon>Bacteria</taxon>
        <taxon>Pseudomonadati</taxon>
        <taxon>Pseudomonadota</taxon>
        <taxon>Gammaproteobacteria</taxon>
        <taxon>Oceanospirillales</taxon>
        <taxon>Halomonadaceae</taxon>
        <taxon>Halotalea</taxon>
    </lineage>
</organism>
<dbReference type="Pfam" id="PF00126">
    <property type="entry name" value="HTH_1"/>
    <property type="match status" value="1"/>
</dbReference>
<dbReference type="STRING" id="376489.A5892_00600"/>
<dbReference type="Proteomes" id="UP000077875">
    <property type="component" value="Chromosome"/>
</dbReference>
<dbReference type="InterPro" id="IPR036388">
    <property type="entry name" value="WH-like_DNA-bd_sf"/>
</dbReference>
<comment type="similarity">
    <text evidence="1">Belongs to the LysR transcriptional regulatory family.</text>
</comment>
<keyword evidence="2" id="KW-0805">Transcription regulation</keyword>
<accession>A0A172YAV6</accession>
<dbReference type="CDD" id="cd08432">
    <property type="entry name" value="PBP2_GcdR_TrpI_HvrB_AmpR_like"/>
    <property type="match status" value="1"/>
</dbReference>
<keyword evidence="7" id="KW-1185">Reference proteome</keyword>
<evidence type="ECO:0000313" key="6">
    <source>
        <dbReference type="EMBL" id="ANF56145.1"/>
    </source>
</evidence>
<dbReference type="Gene3D" id="1.10.10.10">
    <property type="entry name" value="Winged helix-like DNA-binding domain superfamily/Winged helix DNA-binding domain"/>
    <property type="match status" value="1"/>
</dbReference>
<keyword evidence="4" id="KW-0804">Transcription</keyword>
<gene>
    <name evidence="6" type="ORF">A5892_00600</name>
</gene>
<dbReference type="GO" id="GO:0043565">
    <property type="term" value="F:sequence-specific DNA binding"/>
    <property type="evidence" value="ECO:0007669"/>
    <property type="project" value="TreeGrafter"/>
</dbReference>
<dbReference type="Pfam" id="PF03466">
    <property type="entry name" value="LysR_substrate"/>
    <property type="match status" value="1"/>
</dbReference>
<dbReference type="SUPFAM" id="SSF46785">
    <property type="entry name" value="Winged helix' DNA-binding domain"/>
    <property type="match status" value="1"/>
</dbReference>
<dbReference type="EMBL" id="CP015243">
    <property type="protein sequence ID" value="ANF56145.1"/>
    <property type="molecule type" value="Genomic_DNA"/>
</dbReference>
<dbReference type="InterPro" id="IPR000847">
    <property type="entry name" value="LysR_HTH_N"/>
</dbReference>
<dbReference type="GO" id="GO:0003700">
    <property type="term" value="F:DNA-binding transcription factor activity"/>
    <property type="evidence" value="ECO:0007669"/>
    <property type="project" value="InterPro"/>
</dbReference>
<dbReference type="GO" id="GO:0006351">
    <property type="term" value="P:DNA-templated transcription"/>
    <property type="evidence" value="ECO:0007669"/>
    <property type="project" value="TreeGrafter"/>
</dbReference>
<protein>
    <submittedName>
        <fullName evidence="6">Transcriptional regulator</fullName>
    </submittedName>
</protein>
<dbReference type="AlphaFoldDB" id="A0A172YAV6"/>
<evidence type="ECO:0000256" key="1">
    <source>
        <dbReference type="ARBA" id="ARBA00009437"/>
    </source>
</evidence>
<dbReference type="PROSITE" id="PS50931">
    <property type="entry name" value="HTH_LYSR"/>
    <property type="match status" value="1"/>
</dbReference>
<dbReference type="InterPro" id="IPR005119">
    <property type="entry name" value="LysR_subst-bd"/>
</dbReference>
<sequence>MQRLPALNTLRCFEATARLGSVTLAAAELCVSHSAVSQQIKQLEENLGVALFERSGRRIKVSEHGRLYALQVGHHLAELNAATRQLRRAPRSPSLTLSTLPSFGQHWLLPRLPRFRARHPDCRLVLQVALGLHETAIAGADLSVRMGLGEWQGMTSQKLFEDRWVMVCAPHFNGGRLPERAEEIIRAPRIESAEPWSAWCQAAGVEPPPPGGLAINDSNLILEALRLGYGVALERLSLVAGALARAELVRLSEIEVSYPYPYWLVWPRGRGDSPDCRALRAWIEAEVDDYLAGLPAG</sequence>
<dbReference type="PANTHER" id="PTHR30537">
    <property type="entry name" value="HTH-TYPE TRANSCRIPTIONAL REGULATOR"/>
    <property type="match status" value="1"/>
</dbReference>
<keyword evidence="3" id="KW-0238">DNA-binding</keyword>
<dbReference type="Gene3D" id="3.40.190.10">
    <property type="entry name" value="Periplasmic binding protein-like II"/>
    <property type="match status" value="2"/>
</dbReference>
<evidence type="ECO:0000256" key="2">
    <source>
        <dbReference type="ARBA" id="ARBA00023015"/>
    </source>
</evidence>
<dbReference type="InterPro" id="IPR058163">
    <property type="entry name" value="LysR-type_TF_proteobact-type"/>
</dbReference>
<dbReference type="InterPro" id="IPR036390">
    <property type="entry name" value="WH_DNA-bd_sf"/>
</dbReference>
<evidence type="ECO:0000256" key="3">
    <source>
        <dbReference type="ARBA" id="ARBA00023125"/>
    </source>
</evidence>
<dbReference type="KEGG" id="haa:A5892_00600"/>
<dbReference type="FunFam" id="1.10.10.10:FF:000001">
    <property type="entry name" value="LysR family transcriptional regulator"/>
    <property type="match status" value="1"/>
</dbReference>
<dbReference type="PRINTS" id="PR00039">
    <property type="entry name" value="HTHLYSR"/>
</dbReference>